<proteinExistence type="predicted"/>
<evidence type="ECO:0000313" key="1">
    <source>
        <dbReference type="EMBL" id="KII73143.1"/>
    </source>
</evidence>
<reference evidence="1 2" key="1">
    <citation type="journal article" date="2014" name="Genome Biol. Evol.">
        <title>The genome of the myxosporean Thelohanellus kitauei shows adaptations to nutrient acquisition within its fish host.</title>
        <authorList>
            <person name="Yang Y."/>
            <person name="Xiong J."/>
            <person name="Zhou Z."/>
            <person name="Huo F."/>
            <person name="Miao W."/>
            <person name="Ran C."/>
            <person name="Liu Y."/>
            <person name="Zhang J."/>
            <person name="Feng J."/>
            <person name="Wang M."/>
            <person name="Wang M."/>
            <person name="Wang L."/>
            <person name="Yao B."/>
        </authorList>
    </citation>
    <scope>NUCLEOTIDE SEQUENCE [LARGE SCALE GENOMIC DNA]</scope>
    <source>
        <strain evidence="1">Wuqing</strain>
    </source>
</reference>
<dbReference type="AlphaFoldDB" id="A0A0C2JUR9"/>
<comment type="caution">
    <text evidence="1">The sequence shown here is derived from an EMBL/GenBank/DDBJ whole genome shotgun (WGS) entry which is preliminary data.</text>
</comment>
<evidence type="ECO:0000313" key="2">
    <source>
        <dbReference type="Proteomes" id="UP000031668"/>
    </source>
</evidence>
<dbReference type="Proteomes" id="UP000031668">
    <property type="component" value="Unassembled WGS sequence"/>
</dbReference>
<sequence length="177" mass="21072">MTHSPEDQNEYNHEQSRVSTRFFHIIYIGSFLIIDEDEPLDFLLANYRRSAYFRKLVDEYERTLKNHLEQNREDDLYIYNLTEQLRVKILQKLCKYYGGTWLYCPTHGKFKYSCPPHEINKPTILELAQGILLTQEGQSNTFYLFENSDILNELETVEDISSDDLVAFEYNLGLYNM</sequence>
<name>A0A0C2JUR9_THEKT</name>
<keyword evidence="2" id="KW-1185">Reference proteome</keyword>
<accession>A0A0C2JUR9</accession>
<dbReference type="EMBL" id="JWZT01000964">
    <property type="protein sequence ID" value="KII73143.1"/>
    <property type="molecule type" value="Genomic_DNA"/>
</dbReference>
<gene>
    <name evidence="1" type="ORF">RF11_13294</name>
</gene>
<organism evidence="1 2">
    <name type="scientific">Thelohanellus kitauei</name>
    <name type="common">Myxosporean</name>
    <dbReference type="NCBI Taxonomy" id="669202"/>
    <lineage>
        <taxon>Eukaryota</taxon>
        <taxon>Metazoa</taxon>
        <taxon>Cnidaria</taxon>
        <taxon>Myxozoa</taxon>
        <taxon>Myxosporea</taxon>
        <taxon>Bivalvulida</taxon>
        <taxon>Platysporina</taxon>
        <taxon>Myxobolidae</taxon>
        <taxon>Thelohanellus</taxon>
    </lineage>
</organism>
<protein>
    <submittedName>
        <fullName evidence="1">Uncharacterized protein</fullName>
    </submittedName>
</protein>